<evidence type="ECO:0000256" key="1">
    <source>
        <dbReference type="ARBA" id="ARBA00022722"/>
    </source>
</evidence>
<keyword evidence="1" id="KW-0540">Nuclease</keyword>
<reference evidence="6 7" key="1">
    <citation type="submission" date="2024-03" db="EMBL/GenBank/DDBJ databases">
        <title>Human intestinal bacterial collection.</title>
        <authorList>
            <person name="Pauvert C."/>
            <person name="Hitch T.C.A."/>
            <person name="Clavel T."/>
        </authorList>
    </citation>
    <scope>NUCLEOTIDE SEQUENCE [LARGE SCALE GENOMIC DNA]</scope>
    <source>
        <strain evidence="6 7">CLA-AP-H34</strain>
    </source>
</reference>
<evidence type="ECO:0000256" key="4">
    <source>
        <dbReference type="ARBA" id="ARBA00040194"/>
    </source>
</evidence>
<evidence type="ECO:0000256" key="2">
    <source>
        <dbReference type="ARBA" id="ARBA00022801"/>
    </source>
</evidence>
<evidence type="ECO:0000259" key="5">
    <source>
        <dbReference type="Pfam" id="PF01844"/>
    </source>
</evidence>
<comment type="caution">
    <text evidence="6">The sequence shown here is derived from an EMBL/GenBank/DDBJ whole genome shotgun (WGS) entry which is preliminary data.</text>
</comment>
<dbReference type="PANTHER" id="PTHR41286">
    <property type="entry name" value="HNH NUCLEASE YAJD-RELATED"/>
    <property type="match status" value="1"/>
</dbReference>
<evidence type="ECO:0000256" key="3">
    <source>
        <dbReference type="ARBA" id="ARBA00038412"/>
    </source>
</evidence>
<evidence type="ECO:0000313" key="6">
    <source>
        <dbReference type="EMBL" id="MEQ2454947.1"/>
    </source>
</evidence>
<organism evidence="6 7">
    <name type="scientific">Flavonifractor hominis</name>
    <dbReference type="NCBI Taxonomy" id="3133178"/>
    <lineage>
        <taxon>Bacteria</taxon>
        <taxon>Bacillati</taxon>
        <taxon>Bacillota</taxon>
        <taxon>Clostridia</taxon>
        <taxon>Eubacteriales</taxon>
        <taxon>Oscillospiraceae</taxon>
        <taxon>Flavonifractor</taxon>
    </lineage>
</organism>
<keyword evidence="7" id="KW-1185">Reference proteome</keyword>
<keyword evidence="2" id="KW-0378">Hydrolase</keyword>
<dbReference type="Gene3D" id="1.10.30.50">
    <property type="match status" value="1"/>
</dbReference>
<feature type="domain" description="HNH" evidence="5">
    <location>
        <begin position="63"/>
        <end position="110"/>
    </location>
</feature>
<dbReference type="PANTHER" id="PTHR41286:SF1">
    <property type="entry name" value="HNH NUCLEASE YAJD-RELATED"/>
    <property type="match status" value="1"/>
</dbReference>
<keyword evidence="6" id="KW-0255">Endonuclease</keyword>
<accession>A0ABV1ELY6</accession>
<dbReference type="RefSeq" id="WP_349138623.1">
    <property type="nucleotide sequence ID" value="NZ_JBBMFT010000001.1"/>
</dbReference>
<dbReference type="CDD" id="cd00085">
    <property type="entry name" value="HNHc"/>
    <property type="match status" value="1"/>
</dbReference>
<proteinExistence type="inferred from homology"/>
<dbReference type="InterPro" id="IPR002711">
    <property type="entry name" value="HNH"/>
</dbReference>
<dbReference type="GO" id="GO:0004519">
    <property type="term" value="F:endonuclease activity"/>
    <property type="evidence" value="ECO:0007669"/>
    <property type="project" value="UniProtKB-KW"/>
</dbReference>
<dbReference type="InterPro" id="IPR003615">
    <property type="entry name" value="HNH_nuc"/>
</dbReference>
<sequence>MALKPLRPCRHPGCAALTREGYCSSHKPKPAARRASAEYHAWYSLPVWTDDLRPAQLLREPWCRECACRGIRTRATVVDHVRPHRGEWQRFIDKSNLQSLCKSCHDRKTALEQAQNRREKTRG</sequence>
<dbReference type="Pfam" id="PF01844">
    <property type="entry name" value="HNH"/>
    <property type="match status" value="1"/>
</dbReference>
<dbReference type="EMBL" id="JBBMFT010000001">
    <property type="protein sequence ID" value="MEQ2454947.1"/>
    <property type="molecule type" value="Genomic_DNA"/>
</dbReference>
<gene>
    <name evidence="6" type="ORF">WMO45_00275</name>
</gene>
<name>A0ABV1ELY6_9FIRM</name>
<comment type="similarity">
    <text evidence="3">Belongs to the HNH nuclease family.</text>
</comment>
<protein>
    <recommendedName>
        <fullName evidence="4">Putative HNH nuclease YajD</fullName>
    </recommendedName>
</protein>
<dbReference type="Proteomes" id="UP001440599">
    <property type="component" value="Unassembled WGS sequence"/>
</dbReference>
<evidence type="ECO:0000313" key="7">
    <source>
        <dbReference type="Proteomes" id="UP001440599"/>
    </source>
</evidence>